<evidence type="ECO:0000256" key="9">
    <source>
        <dbReference type="SAM" id="MobiDB-lite"/>
    </source>
</evidence>
<accession>A0A4Y7TL94</accession>
<evidence type="ECO:0000256" key="6">
    <source>
        <dbReference type="ARBA" id="ARBA00023163"/>
    </source>
</evidence>
<dbReference type="Proteomes" id="UP000298030">
    <property type="component" value="Unassembled WGS sequence"/>
</dbReference>
<feature type="compositionally biased region" description="Low complexity" evidence="9">
    <location>
        <begin position="1224"/>
        <end position="1237"/>
    </location>
</feature>
<dbReference type="PANTHER" id="PTHR35784:SF1">
    <property type="entry name" value="MEDIATOR OF RNA POLYMERASE II TRANSCRIPTION SUBUNIT 5"/>
    <property type="match status" value="1"/>
</dbReference>
<dbReference type="GO" id="GO:0016592">
    <property type="term" value="C:mediator complex"/>
    <property type="evidence" value="ECO:0007669"/>
    <property type="project" value="InterPro"/>
</dbReference>
<keyword evidence="4" id="KW-0805">Transcription regulation</keyword>
<evidence type="ECO:0000256" key="4">
    <source>
        <dbReference type="ARBA" id="ARBA00023015"/>
    </source>
</evidence>
<keyword evidence="5" id="KW-0010">Activator</keyword>
<feature type="region of interest" description="Disordered" evidence="9">
    <location>
        <begin position="1375"/>
        <end position="1401"/>
    </location>
</feature>
<evidence type="ECO:0000313" key="10">
    <source>
        <dbReference type="EMBL" id="TEB34946.1"/>
    </source>
</evidence>
<dbReference type="GO" id="GO:0006357">
    <property type="term" value="P:regulation of transcription by RNA polymerase II"/>
    <property type="evidence" value="ECO:0007669"/>
    <property type="project" value="InterPro"/>
</dbReference>
<protein>
    <recommendedName>
        <fullName evidence="3">Mediator of RNA polymerase II transcription subunit 5</fullName>
    </recommendedName>
    <alternativeName>
        <fullName evidence="8">Mediator complex subunit 5</fullName>
    </alternativeName>
</protein>
<sequence>MPVKEDVSTLLSWDQLPRVLTLELWDAVDAASAPTSSTGHLTVELVRQGKPIPVAGESARWTGTWSLDRLRDLFAQNHHNQQATQPMYQHYPSQYQQQDFYPQEYVQESSFLEDISQTQAATQYVDPNGYFNIGPAMHHHQASQLVNDYNVAPTQMHQPSPIVHAPIPILGAQFQGYGAYEVPDPRTVVSDPNVYSDAEYLTQPRYTRNGHSVYPQPDATQSSQQPQIPVQPTLQPQPQSWDEVVSQPFSGPTFPTPSELLVELRATFQGMSVEGGQAEGEPFGEMGGVDFSQEGGVSFGSYDGTVYGQRAPGSRVPSPSTTTQRAVDSASPEASSSRSVRISTPRSETSDTLTAESTDRGFAFIPESISSHEKKRRYLECLEQYVMYLHNQFSLLGKTPVRFKRLDKYDGLNSRSIRTLLVHMEHNNKKLDAQTVAEETRSLIIRYRRRKAMSFTDISRNCFQGGLSATRWLHLCKIYAQQNSAMISGDDVATQISNSVLVLYQSYPAEPGLNSYLKHAIEDGILPLPVYVSTFLEASAAYSLSSDIITLDFLCALPVKLHEDSGHLPLGNLVASIEDPLTTLLKVDRCLRLLRLAGTAQTQSARQQNLLVNSGKLLMHLLSCVNDISVLPFQEAYHLWDQTNTLLMSGVGLSENLRGSLSSFLWSLNLHLSSDETTGKEAQMIQNMQMAKGDIGGPNSENDIITLGLLLQYLVTQRGQEFGAGNTAHAVALLVSTWRWSSWPAHVFYAQVFVSAFSCLASNMASPLLWRAFVVGRLPVLLAVFQRAIGSDSSVDWRASIQNGLRQAFRRPDLIIQGDHLLSQAANAMDLPDANSMVNDSPTSSYTHALLQELIKAELIDHHFALELDPSLANQGGSNSTPYFDTCISDNGSVDLTTAESKLANEVDRVNDHGKPGWFDRLAKDVSAHSIFANWVLKRFVTCSKALDVEPLSNVCKLLYTEPLALDLLALRVKLSDVVFYSLLLLDEYDCETVGNPHTAVEHLGDVVLLVQYTLGRFQLGWDVYVKEGRTLPVDYLRQTHEVFPVESLSLQEAASFHSWFKALFDSSDEGIEDGILRSTHPKILLRISATLFFHAIEGVVAKKIDLKTLLEGVSFFTGRLLNWTLVGVIKALIREAQIPSSNRPVDPILGIAHTLLLSESCPPPVHALCRTAVLRFVNRFKRPKPDGGEWIPGAGRFDVAKITLAVRGRSRIAFAPAAPPPSAASAPPTSATSTTSAPPPPASGGTAPPPSASTNDAGPSGAKFTHSQPFGNNPIDPTHSEPWAAYPRDNLRFALSIGQTNRIPEFDVDRCLQIVDPGVFLKYLWGDMATGGPMGMGHGGMMNMNGGGETMGWLEVCRRVGVFVLTMPMRGVWVGEPGDSQPRQPGGSEGTVERKKRRGSPPLLPVFMHLAMPSIVRYIDKFKSTVQDQTSLIEILTTIIFSSLTAALHLEWALANIGTLLGDGANSNSNAKGAAGEGAAATARRIPPVLGASSGSIARRLAADLRARKDSQTCRLVLERLGSSQSFVANFPYFGSGIEG</sequence>
<evidence type="ECO:0000313" key="11">
    <source>
        <dbReference type="Proteomes" id="UP000298030"/>
    </source>
</evidence>
<evidence type="ECO:0000256" key="8">
    <source>
        <dbReference type="ARBA" id="ARBA00031256"/>
    </source>
</evidence>
<evidence type="ECO:0000256" key="3">
    <source>
        <dbReference type="ARBA" id="ARBA00020628"/>
    </source>
</evidence>
<proteinExistence type="inferred from homology"/>
<evidence type="ECO:0000256" key="1">
    <source>
        <dbReference type="ARBA" id="ARBA00004123"/>
    </source>
</evidence>
<reference evidence="10 11" key="1">
    <citation type="journal article" date="2019" name="Nat. Ecol. Evol.">
        <title>Megaphylogeny resolves global patterns of mushroom evolution.</title>
        <authorList>
            <person name="Varga T."/>
            <person name="Krizsan K."/>
            <person name="Foldi C."/>
            <person name="Dima B."/>
            <person name="Sanchez-Garcia M."/>
            <person name="Sanchez-Ramirez S."/>
            <person name="Szollosi G.J."/>
            <person name="Szarkandi J.G."/>
            <person name="Papp V."/>
            <person name="Albert L."/>
            <person name="Andreopoulos W."/>
            <person name="Angelini C."/>
            <person name="Antonin V."/>
            <person name="Barry K.W."/>
            <person name="Bougher N.L."/>
            <person name="Buchanan P."/>
            <person name="Buyck B."/>
            <person name="Bense V."/>
            <person name="Catcheside P."/>
            <person name="Chovatia M."/>
            <person name="Cooper J."/>
            <person name="Damon W."/>
            <person name="Desjardin D."/>
            <person name="Finy P."/>
            <person name="Geml J."/>
            <person name="Haridas S."/>
            <person name="Hughes K."/>
            <person name="Justo A."/>
            <person name="Karasinski D."/>
            <person name="Kautmanova I."/>
            <person name="Kiss B."/>
            <person name="Kocsube S."/>
            <person name="Kotiranta H."/>
            <person name="LaButti K.M."/>
            <person name="Lechner B.E."/>
            <person name="Liimatainen K."/>
            <person name="Lipzen A."/>
            <person name="Lukacs Z."/>
            <person name="Mihaltcheva S."/>
            <person name="Morgado L.N."/>
            <person name="Niskanen T."/>
            <person name="Noordeloos M.E."/>
            <person name="Ohm R.A."/>
            <person name="Ortiz-Santana B."/>
            <person name="Ovrebo C."/>
            <person name="Racz N."/>
            <person name="Riley R."/>
            <person name="Savchenko A."/>
            <person name="Shiryaev A."/>
            <person name="Soop K."/>
            <person name="Spirin V."/>
            <person name="Szebenyi C."/>
            <person name="Tomsovsky M."/>
            <person name="Tulloss R.E."/>
            <person name="Uehling J."/>
            <person name="Grigoriev I.V."/>
            <person name="Vagvolgyi C."/>
            <person name="Papp T."/>
            <person name="Martin F.M."/>
            <person name="Miettinen O."/>
            <person name="Hibbett D.S."/>
            <person name="Nagy L.G."/>
        </authorList>
    </citation>
    <scope>NUCLEOTIDE SEQUENCE [LARGE SCALE GENOMIC DNA]</scope>
    <source>
        <strain evidence="10 11">FP101781</strain>
    </source>
</reference>
<comment type="subcellular location">
    <subcellularLocation>
        <location evidence="1">Nucleus</location>
    </subcellularLocation>
</comment>
<dbReference type="PANTHER" id="PTHR35784">
    <property type="entry name" value="MEDIATOR OF RNA POLYMERASE II TRANSCRIPTION SUBUNIT 5"/>
    <property type="match status" value="1"/>
</dbReference>
<evidence type="ECO:0000256" key="2">
    <source>
        <dbReference type="ARBA" id="ARBA00008782"/>
    </source>
</evidence>
<dbReference type="STRING" id="71717.A0A4Y7TL94"/>
<comment type="similarity">
    <text evidence="2">Belongs to the Mediator complex subunit 5 family.</text>
</comment>
<keyword evidence="11" id="KW-1185">Reference proteome</keyword>
<dbReference type="EMBL" id="QPFP01000008">
    <property type="protein sequence ID" value="TEB34946.1"/>
    <property type="molecule type" value="Genomic_DNA"/>
</dbReference>
<dbReference type="OrthoDB" id="5549158at2759"/>
<name>A0A4Y7TL94_COPMI</name>
<gene>
    <name evidence="10" type="ORF">FA13DRAFT_1811517</name>
</gene>
<feature type="region of interest" description="Disordered" evidence="9">
    <location>
        <begin position="1217"/>
        <end position="1284"/>
    </location>
</feature>
<dbReference type="InterPro" id="IPR014801">
    <property type="entry name" value="Mediator_Med5_fun"/>
</dbReference>
<feature type="compositionally biased region" description="Low complexity" evidence="9">
    <location>
        <begin position="221"/>
        <end position="232"/>
    </location>
</feature>
<dbReference type="GO" id="GO:0003712">
    <property type="term" value="F:transcription coregulator activity"/>
    <property type="evidence" value="ECO:0007669"/>
    <property type="project" value="InterPro"/>
</dbReference>
<keyword evidence="6" id="KW-0804">Transcription</keyword>
<keyword evidence="7" id="KW-0539">Nucleus</keyword>
<comment type="caution">
    <text evidence="10">The sequence shown here is derived from an EMBL/GenBank/DDBJ whole genome shotgun (WGS) entry which is preliminary data.</text>
</comment>
<feature type="region of interest" description="Disordered" evidence="9">
    <location>
        <begin position="300"/>
        <end position="355"/>
    </location>
</feature>
<evidence type="ECO:0000256" key="5">
    <source>
        <dbReference type="ARBA" id="ARBA00023159"/>
    </source>
</evidence>
<feature type="compositionally biased region" description="Pro residues" evidence="9">
    <location>
        <begin position="1238"/>
        <end position="1252"/>
    </location>
</feature>
<feature type="region of interest" description="Disordered" evidence="9">
    <location>
        <begin position="205"/>
        <end position="245"/>
    </location>
</feature>
<feature type="compositionally biased region" description="Polar residues" evidence="9">
    <location>
        <begin position="317"/>
        <end position="326"/>
    </location>
</feature>
<feature type="compositionally biased region" description="Low complexity" evidence="9">
    <location>
        <begin position="329"/>
        <end position="347"/>
    </location>
</feature>
<organism evidence="10 11">
    <name type="scientific">Coprinellus micaceus</name>
    <name type="common">Glistening ink-cap mushroom</name>
    <name type="synonym">Coprinus micaceus</name>
    <dbReference type="NCBI Taxonomy" id="71717"/>
    <lineage>
        <taxon>Eukaryota</taxon>
        <taxon>Fungi</taxon>
        <taxon>Dikarya</taxon>
        <taxon>Basidiomycota</taxon>
        <taxon>Agaricomycotina</taxon>
        <taxon>Agaricomycetes</taxon>
        <taxon>Agaricomycetidae</taxon>
        <taxon>Agaricales</taxon>
        <taxon>Agaricineae</taxon>
        <taxon>Psathyrellaceae</taxon>
        <taxon>Coprinellus</taxon>
    </lineage>
</organism>
<evidence type="ECO:0000256" key="7">
    <source>
        <dbReference type="ARBA" id="ARBA00023242"/>
    </source>
</evidence>